<dbReference type="PANTHER" id="PTHR24125:SF5">
    <property type="entry name" value="ANKYRIN REPEAT PROTEIN"/>
    <property type="match status" value="1"/>
</dbReference>
<dbReference type="InterPro" id="IPR052457">
    <property type="entry name" value="Ankyrin-DD_containing_protein"/>
</dbReference>
<evidence type="ECO:0000313" key="2">
    <source>
        <dbReference type="EMBL" id="EFX62704.1"/>
    </source>
</evidence>
<dbReference type="AlphaFoldDB" id="E9HZX6"/>
<dbReference type="PANTHER" id="PTHR24125">
    <property type="entry name" value="ANKYRIN REPEAT AND DEATH DOMAIN-CONTAINING PROTEIN"/>
    <property type="match status" value="1"/>
</dbReference>
<proteinExistence type="predicted"/>
<dbReference type="OrthoDB" id="6381410at2759"/>
<dbReference type="FunFam" id="1.25.40.20:FF:000890">
    <property type="entry name" value="Uncharacterized protein"/>
    <property type="match status" value="1"/>
</dbReference>
<organism evidence="2 3">
    <name type="scientific">Daphnia pulex</name>
    <name type="common">Water flea</name>
    <dbReference type="NCBI Taxonomy" id="6669"/>
    <lineage>
        <taxon>Eukaryota</taxon>
        <taxon>Metazoa</taxon>
        <taxon>Ecdysozoa</taxon>
        <taxon>Arthropoda</taxon>
        <taxon>Crustacea</taxon>
        <taxon>Branchiopoda</taxon>
        <taxon>Diplostraca</taxon>
        <taxon>Cladocera</taxon>
        <taxon>Anomopoda</taxon>
        <taxon>Daphniidae</taxon>
        <taxon>Daphnia</taxon>
    </lineage>
</organism>
<dbReference type="SUPFAM" id="SSF48403">
    <property type="entry name" value="Ankyrin repeat"/>
    <property type="match status" value="1"/>
</dbReference>
<protein>
    <submittedName>
        <fullName evidence="2">Uncharacterized protein</fullName>
    </submittedName>
</protein>
<evidence type="ECO:0000313" key="3">
    <source>
        <dbReference type="Proteomes" id="UP000000305"/>
    </source>
</evidence>
<dbReference type="Gene3D" id="1.25.40.20">
    <property type="entry name" value="Ankyrin repeat-containing domain"/>
    <property type="match status" value="1"/>
</dbReference>
<sequence length="894" mass="104389">MPTKRKKQAETEHGASADPVEQEQWIDESPSAKSTGLKSSLHGNVFQLKLLVLFLIRGIKAKYQFKLGTEIPGMGGKFDDLIFKYKVPDKDSMTQEVQTERYRYLQAKHKQNEETGKITAADLLNDNDGHFSLPKYFRSYYGEVIDGIKGCLPNNVRDCIICTNVGFENETKLKEDGIELQPLNDWDEILNFDKVSDKKSPIRYKLKKTKALRWEMAQWSAVHLLAKTLLEKVTHQKEIALTSPIFKSYHVALVEENVIDKEKKNLCSKFLKGDDSRFREILSEITFVHYWEKLNFKYDDKKKIRHDGKNKLIFQFKETLLKHLLPKYPKNKKQKMEMDFRVFKDFYDELISEKVLVAGKTWKKKPFAKNFIKGKDLTEKGSEFRGKLRNAVFTHFWKDLTFTLSPKFGREIISSTPDENKSLNDLVGEKEIGDFLDKLVFAVHTPNEVQLDEILKTEVSDRYNLNESDFQSDFILRNMLDWFKKKESTFMSSAEGIDILENAKKKMKSLRLTAVSIDYQRKLKEVCGFNEESIQEMAEKLKQLLISENSVKRITSELPKRTAVKVIAALKELRQRKIRQGRGRRLLKILYREVPENLAIKVFGLLFSMEPDIFQDNFQFCTLETRDIFKRETNEILHLLLERDFYTITLLHRAAFNNEIDAIEKILFLIQENLIRGDDRYKTMAEQVVNVMCYDENGFTPFYVAAARGNENVYRKMLFFLKHFHEKQNTSDTLEKILTATNGFVHHALSDAMESENLEMFQVILSSVKDVLGHNTLLKLLKSNSRENVSKNRYDILEYWSDTIFGVACRYKDLFQTLAKIVVEQKDNGSEAYQDWSDWNDLIFHLIESEDFNRFTLKYVSADILQGMLSQKGSNEWTKRLLDLRLWGGFKALS</sequence>
<dbReference type="EMBL" id="GL733431">
    <property type="protein sequence ID" value="EFX62704.1"/>
    <property type="molecule type" value="Genomic_DNA"/>
</dbReference>
<gene>
    <name evidence="2" type="ORF">DAPPUDRAFT_229967</name>
</gene>
<dbReference type="Proteomes" id="UP000000305">
    <property type="component" value="Unassembled WGS sequence"/>
</dbReference>
<accession>E9HZX6</accession>
<dbReference type="HOGENOM" id="CLU_323556_0_0_1"/>
<dbReference type="KEGG" id="dpx:DAPPUDRAFT_229967"/>
<evidence type="ECO:0000256" key="1">
    <source>
        <dbReference type="SAM" id="MobiDB-lite"/>
    </source>
</evidence>
<keyword evidence="3" id="KW-1185">Reference proteome</keyword>
<feature type="non-terminal residue" evidence="2">
    <location>
        <position position="1"/>
    </location>
</feature>
<dbReference type="InterPro" id="IPR036770">
    <property type="entry name" value="Ankyrin_rpt-contain_sf"/>
</dbReference>
<dbReference type="PhylomeDB" id="E9HZX6"/>
<dbReference type="InParanoid" id="E9HZX6"/>
<name>E9HZX6_DAPPU</name>
<reference evidence="2 3" key="1">
    <citation type="journal article" date="2011" name="Science">
        <title>The ecoresponsive genome of Daphnia pulex.</title>
        <authorList>
            <person name="Colbourne J.K."/>
            <person name="Pfrender M.E."/>
            <person name="Gilbert D."/>
            <person name="Thomas W.K."/>
            <person name="Tucker A."/>
            <person name="Oakley T.H."/>
            <person name="Tokishita S."/>
            <person name="Aerts A."/>
            <person name="Arnold G.J."/>
            <person name="Basu M.K."/>
            <person name="Bauer D.J."/>
            <person name="Caceres C.E."/>
            <person name="Carmel L."/>
            <person name="Casola C."/>
            <person name="Choi J.H."/>
            <person name="Detter J.C."/>
            <person name="Dong Q."/>
            <person name="Dusheyko S."/>
            <person name="Eads B.D."/>
            <person name="Frohlich T."/>
            <person name="Geiler-Samerotte K.A."/>
            <person name="Gerlach D."/>
            <person name="Hatcher P."/>
            <person name="Jogdeo S."/>
            <person name="Krijgsveld J."/>
            <person name="Kriventseva E.V."/>
            <person name="Kultz D."/>
            <person name="Laforsch C."/>
            <person name="Lindquist E."/>
            <person name="Lopez J."/>
            <person name="Manak J.R."/>
            <person name="Muller J."/>
            <person name="Pangilinan J."/>
            <person name="Patwardhan R.P."/>
            <person name="Pitluck S."/>
            <person name="Pritham E.J."/>
            <person name="Rechtsteiner A."/>
            <person name="Rho M."/>
            <person name="Rogozin I.B."/>
            <person name="Sakarya O."/>
            <person name="Salamov A."/>
            <person name="Schaack S."/>
            <person name="Shapiro H."/>
            <person name="Shiga Y."/>
            <person name="Skalitzky C."/>
            <person name="Smith Z."/>
            <person name="Souvorov A."/>
            <person name="Sung W."/>
            <person name="Tang Z."/>
            <person name="Tsuchiya D."/>
            <person name="Tu H."/>
            <person name="Vos H."/>
            <person name="Wang M."/>
            <person name="Wolf Y.I."/>
            <person name="Yamagata H."/>
            <person name="Yamada T."/>
            <person name="Ye Y."/>
            <person name="Shaw J.R."/>
            <person name="Andrews J."/>
            <person name="Crease T.J."/>
            <person name="Tang H."/>
            <person name="Lucas S.M."/>
            <person name="Robertson H.M."/>
            <person name="Bork P."/>
            <person name="Koonin E.V."/>
            <person name="Zdobnov E.M."/>
            <person name="Grigoriev I.V."/>
            <person name="Lynch M."/>
            <person name="Boore J.L."/>
        </authorList>
    </citation>
    <scope>NUCLEOTIDE SEQUENCE [LARGE SCALE GENOMIC DNA]</scope>
</reference>
<feature type="region of interest" description="Disordered" evidence="1">
    <location>
        <begin position="1"/>
        <end position="36"/>
    </location>
</feature>